<protein>
    <submittedName>
        <fullName evidence="1">HK97 family phage portal protein</fullName>
    </submittedName>
</protein>
<proteinExistence type="predicted"/>
<gene>
    <name evidence="1" type="ORF">MCM2015_pMC1_25</name>
</gene>
<accession>A0A193SCX4</accession>
<dbReference type="NCBIfam" id="TIGR01537">
    <property type="entry name" value="portal_HK97"/>
    <property type="match status" value="1"/>
</dbReference>
<keyword evidence="1" id="KW-0614">Plasmid</keyword>
<evidence type="ECO:0000313" key="1">
    <source>
        <dbReference type="EMBL" id="CVK35466.1"/>
    </source>
</evidence>
<name>A0A193SCX4_9ZZZZ</name>
<dbReference type="InterPro" id="IPR006944">
    <property type="entry name" value="Phage/GTA_portal"/>
</dbReference>
<geneLocation type="plasmid" evidence="1">
    <name>pMC1</name>
</geneLocation>
<dbReference type="EMBL" id="LT158601">
    <property type="protein sequence ID" value="CVK35466.1"/>
    <property type="molecule type" value="Genomic_DNA"/>
</dbReference>
<organism evidence="1">
    <name type="scientific">biofilter metagenome</name>
    <dbReference type="NCBI Taxonomy" id="1070537"/>
    <lineage>
        <taxon>unclassified sequences</taxon>
        <taxon>metagenomes</taxon>
        <taxon>ecological metagenomes</taxon>
    </lineage>
</organism>
<sequence length="442" mass="48867">MATRKKTRNRKSSLPANMTRDEIIAKDRRLSLKNGSGWAGAFGTNNHAGKSVHLHSVLQLSTAWACIRLTAQAVSCLPLAMYEKRGDDNRVRVSDDDLAEVICENPNEDQTALEYWESMVAWMAATGNAYSEKVQSGNRLVSLQPLASTHCTPFRDSEGELQYRVNDRGKTEILPRDKVFHLRGFSFGGDMGLSPIQFGAQAFGSAIALDEATGKLYGNGLQASGVLSSDKTLEKDQREQLQTIMEKFVGSRNAGKLMVLEAGLKYDRLALSPVDAQMLENKRFSVEEICRWWGVPPIIIGHAAQGQTMWGSGVEQILLAWLTLGIDPLCDRIEARIKKQLIRPSGNRRRYAEFNREALLQMDSKSKAAFLSTMTQNGLMTRNEGRAKLNLPRKDGGDELTAQTNLAPLTQLGVASDSNAARAAMRAWIGEFSKERQSDDDA</sequence>
<dbReference type="AlphaFoldDB" id="A0A193SCX4"/>
<dbReference type="InterPro" id="IPR006427">
    <property type="entry name" value="Portal_HK97"/>
</dbReference>
<dbReference type="Pfam" id="PF04860">
    <property type="entry name" value="Phage_portal"/>
    <property type="match status" value="1"/>
</dbReference>
<reference evidence="1" key="1">
    <citation type="journal article" date="2016" name="Sci. Rep.">
        <title>Genomics of high molecular weight plasmids isolated from an on-farm biopurification system.</title>
        <authorList>
            <person name="Martini M.C."/>
            <person name="Wibberg D."/>
            <person name="Lozano M."/>
            <person name="Torres Tejerizo G."/>
            <person name="Albicoro F.J."/>
            <person name="Jaenicke S."/>
            <person name="van Elsas J.D."/>
            <person name="Petroni A."/>
            <person name="Garcillan-Barcia M.P."/>
            <person name="de la Cruz F."/>
            <person name="Schluter A."/>
            <person name="Puhler A."/>
            <person name="Pistorio M."/>
            <person name="Lagares A."/>
            <person name="Del Papa M.F."/>
        </authorList>
    </citation>
    <scope>NUCLEOTIDE SEQUENCE</scope>
    <source>
        <plasmid evidence="1">pMC1</plasmid>
    </source>
</reference>